<sequence length="137" mass="14845">MSVSRHLVHALGLASLASLSACTWVKMENQAYEVRVAGADESLSQCKRLGEIAVEVKDKVGFYRRDPIKVQDELEVMARNEAPRMQADTLQAVAPPLNGEQRWIAFNCRGGVGQGVTAADSAAETRASGEAETFPVR</sequence>
<evidence type="ECO:0000313" key="3">
    <source>
        <dbReference type="Proteomes" id="UP000613768"/>
    </source>
</evidence>
<dbReference type="RefSeq" id="WP_192030166.1">
    <property type="nucleotide sequence ID" value="NZ_JACYTR010000030.1"/>
</dbReference>
<comment type="caution">
    <text evidence="2">The sequence shown here is derived from an EMBL/GenBank/DDBJ whole genome shotgun (WGS) entry which is preliminary data.</text>
</comment>
<reference evidence="2 3" key="1">
    <citation type="submission" date="2020-09" db="EMBL/GenBank/DDBJ databases">
        <title>Pseudoxanthomonas sp. CAU 1598 isolated from sand of Yaerae Beach.</title>
        <authorList>
            <person name="Kim W."/>
        </authorList>
    </citation>
    <scope>NUCLEOTIDE SEQUENCE [LARGE SCALE GENOMIC DNA]</scope>
    <source>
        <strain evidence="2 3">CAU 1598</strain>
    </source>
</reference>
<keyword evidence="3" id="KW-1185">Reference proteome</keyword>
<proteinExistence type="predicted"/>
<feature type="chain" id="PRO_5043464453" evidence="1">
    <location>
        <begin position="21"/>
        <end position="137"/>
    </location>
</feature>
<feature type="signal peptide" evidence="1">
    <location>
        <begin position="1"/>
        <end position="20"/>
    </location>
</feature>
<protein>
    <submittedName>
        <fullName evidence="2">DUF4156 domain-containing protein</fullName>
    </submittedName>
</protein>
<name>A0AAW3ZMI6_9GAMM</name>
<accession>A0AAW3ZMI6</accession>
<evidence type="ECO:0000256" key="1">
    <source>
        <dbReference type="SAM" id="SignalP"/>
    </source>
</evidence>
<gene>
    <name evidence="2" type="ORF">IFO71_13460</name>
</gene>
<dbReference type="Pfam" id="PF13698">
    <property type="entry name" value="DUF4156"/>
    <property type="match status" value="1"/>
</dbReference>
<dbReference type="InterPro" id="IPR025294">
    <property type="entry name" value="DUF4156"/>
</dbReference>
<dbReference type="Proteomes" id="UP000613768">
    <property type="component" value="Unassembled WGS sequence"/>
</dbReference>
<organism evidence="2 3">
    <name type="scientific">Pseudomarimonas arenosa</name>
    <dbReference type="NCBI Taxonomy" id="2774145"/>
    <lineage>
        <taxon>Bacteria</taxon>
        <taxon>Pseudomonadati</taxon>
        <taxon>Pseudomonadota</taxon>
        <taxon>Gammaproteobacteria</taxon>
        <taxon>Lysobacterales</taxon>
        <taxon>Lysobacteraceae</taxon>
        <taxon>Pseudomarimonas</taxon>
    </lineage>
</organism>
<dbReference type="PROSITE" id="PS51257">
    <property type="entry name" value="PROKAR_LIPOPROTEIN"/>
    <property type="match status" value="1"/>
</dbReference>
<evidence type="ECO:0000313" key="2">
    <source>
        <dbReference type="EMBL" id="MBD8526744.1"/>
    </source>
</evidence>
<dbReference type="EMBL" id="JACYTR010000030">
    <property type="protein sequence ID" value="MBD8526744.1"/>
    <property type="molecule type" value="Genomic_DNA"/>
</dbReference>
<dbReference type="AlphaFoldDB" id="A0AAW3ZMI6"/>
<keyword evidence="1" id="KW-0732">Signal</keyword>